<evidence type="ECO:0000313" key="2">
    <source>
        <dbReference type="EMBL" id="CAL1591103.1"/>
    </source>
</evidence>
<gene>
    <name evidence="2" type="ORF">KC01_LOCUS20516</name>
</gene>
<name>A0AAV2KM27_KNICA</name>
<evidence type="ECO:0000256" key="1">
    <source>
        <dbReference type="SAM" id="MobiDB-lite"/>
    </source>
</evidence>
<proteinExistence type="predicted"/>
<accession>A0AAV2KM27</accession>
<organism evidence="2 3">
    <name type="scientific">Knipowitschia caucasica</name>
    <name type="common">Caucasian dwarf goby</name>
    <name type="synonym">Pomatoschistus caucasicus</name>
    <dbReference type="NCBI Taxonomy" id="637954"/>
    <lineage>
        <taxon>Eukaryota</taxon>
        <taxon>Metazoa</taxon>
        <taxon>Chordata</taxon>
        <taxon>Craniata</taxon>
        <taxon>Vertebrata</taxon>
        <taxon>Euteleostomi</taxon>
        <taxon>Actinopterygii</taxon>
        <taxon>Neopterygii</taxon>
        <taxon>Teleostei</taxon>
        <taxon>Neoteleostei</taxon>
        <taxon>Acanthomorphata</taxon>
        <taxon>Gobiaria</taxon>
        <taxon>Gobiiformes</taxon>
        <taxon>Gobioidei</taxon>
        <taxon>Gobiidae</taxon>
        <taxon>Gobiinae</taxon>
        <taxon>Knipowitschia</taxon>
    </lineage>
</organism>
<keyword evidence="3" id="KW-1185">Reference proteome</keyword>
<dbReference type="EMBL" id="OZ035841">
    <property type="protein sequence ID" value="CAL1591103.1"/>
    <property type="molecule type" value="Genomic_DNA"/>
</dbReference>
<dbReference type="Proteomes" id="UP001497482">
    <property type="component" value="Chromosome 19"/>
</dbReference>
<sequence length="74" mass="8312">MARLGRHGMAWHRTSPDTESKPGPGPGPQSSPSPHESTENTTKLNYRRRQITLCLRVVRGTTGDTIHRIEHREA</sequence>
<protein>
    <submittedName>
        <fullName evidence="2">Uncharacterized protein</fullName>
    </submittedName>
</protein>
<feature type="compositionally biased region" description="Basic residues" evidence="1">
    <location>
        <begin position="1"/>
        <end position="10"/>
    </location>
</feature>
<feature type="region of interest" description="Disordered" evidence="1">
    <location>
        <begin position="1"/>
        <end position="48"/>
    </location>
</feature>
<dbReference type="AlphaFoldDB" id="A0AAV2KM27"/>
<evidence type="ECO:0000313" key="3">
    <source>
        <dbReference type="Proteomes" id="UP001497482"/>
    </source>
</evidence>
<reference evidence="2 3" key="1">
    <citation type="submission" date="2024-04" db="EMBL/GenBank/DDBJ databases">
        <authorList>
            <person name="Waldvogel A.-M."/>
            <person name="Schoenle A."/>
        </authorList>
    </citation>
    <scope>NUCLEOTIDE SEQUENCE [LARGE SCALE GENOMIC DNA]</scope>
</reference>